<evidence type="ECO:0000256" key="2">
    <source>
        <dbReference type="ARBA" id="ARBA00023002"/>
    </source>
</evidence>
<dbReference type="AlphaFoldDB" id="A0AA37LED4"/>
<proteinExistence type="inferred from homology"/>
<protein>
    <submittedName>
        <fullName evidence="3">Retinol dehydrogenase 12</fullName>
    </submittedName>
</protein>
<comment type="caution">
    <text evidence="3">The sequence shown here is derived from an EMBL/GenBank/DDBJ whole genome shotgun (WGS) entry which is preliminary data.</text>
</comment>
<dbReference type="GO" id="GO:0016491">
    <property type="term" value="F:oxidoreductase activity"/>
    <property type="evidence" value="ECO:0007669"/>
    <property type="project" value="UniProtKB-KW"/>
</dbReference>
<dbReference type="InterPro" id="IPR002347">
    <property type="entry name" value="SDR_fam"/>
</dbReference>
<dbReference type="GeneID" id="73327769"/>
<keyword evidence="2" id="KW-0560">Oxidoreductase</keyword>
<reference evidence="3 4" key="1">
    <citation type="submission" date="2022-03" db="EMBL/GenBank/DDBJ databases">
        <title>Genome data of Colletotrichum spp.</title>
        <authorList>
            <person name="Utami Y.D."/>
            <person name="Hiruma K."/>
        </authorList>
    </citation>
    <scope>NUCLEOTIDE SEQUENCE [LARGE SCALE GENOMIC DNA]</scope>
    <source>
        <strain evidence="3 4">MAFF 239500</strain>
    </source>
</reference>
<dbReference type="SUPFAM" id="SSF51735">
    <property type="entry name" value="NAD(P)-binding Rossmann-fold domains"/>
    <property type="match status" value="1"/>
</dbReference>
<dbReference type="Gene3D" id="3.40.50.720">
    <property type="entry name" value="NAD(P)-binding Rossmann-like Domain"/>
    <property type="match status" value="1"/>
</dbReference>
<dbReference type="PRINTS" id="PR00081">
    <property type="entry name" value="GDHRDH"/>
</dbReference>
<evidence type="ECO:0000313" key="4">
    <source>
        <dbReference type="Proteomes" id="UP001055115"/>
    </source>
</evidence>
<dbReference type="Proteomes" id="UP001055115">
    <property type="component" value="Unassembled WGS sequence"/>
</dbReference>
<dbReference type="Pfam" id="PF00106">
    <property type="entry name" value="adh_short"/>
    <property type="match status" value="1"/>
</dbReference>
<gene>
    <name evidence="3" type="ORF">ColSpa_06967</name>
</gene>
<dbReference type="RefSeq" id="XP_049129136.1">
    <property type="nucleotide sequence ID" value="XM_049273179.1"/>
</dbReference>
<sequence length="120" mass="12852">MPIVRDEALARKLIGKTILVTGANQDIGLETARTLYATGTTIFLGVRSLEKGKQALEDIAGSENSDGKDALHVIQMSLDNLDSVRKGVQDFLAKSGGRLNILILNAGVMNHAKTKTEDGF</sequence>
<organism evidence="3 4">
    <name type="scientific">Colletotrichum spaethianum</name>
    <dbReference type="NCBI Taxonomy" id="700344"/>
    <lineage>
        <taxon>Eukaryota</taxon>
        <taxon>Fungi</taxon>
        <taxon>Dikarya</taxon>
        <taxon>Ascomycota</taxon>
        <taxon>Pezizomycotina</taxon>
        <taxon>Sordariomycetes</taxon>
        <taxon>Hypocreomycetidae</taxon>
        <taxon>Glomerellales</taxon>
        <taxon>Glomerellaceae</taxon>
        <taxon>Colletotrichum</taxon>
        <taxon>Colletotrichum spaethianum species complex</taxon>
    </lineage>
</organism>
<dbReference type="EMBL" id="BQXU01000017">
    <property type="protein sequence ID" value="GKT46786.1"/>
    <property type="molecule type" value="Genomic_DNA"/>
</dbReference>
<evidence type="ECO:0000313" key="3">
    <source>
        <dbReference type="EMBL" id="GKT46786.1"/>
    </source>
</evidence>
<keyword evidence="4" id="KW-1185">Reference proteome</keyword>
<dbReference type="PANTHER" id="PTHR24320">
    <property type="entry name" value="RETINOL DEHYDROGENASE"/>
    <property type="match status" value="1"/>
</dbReference>
<dbReference type="InterPro" id="IPR036291">
    <property type="entry name" value="NAD(P)-bd_dom_sf"/>
</dbReference>
<comment type="similarity">
    <text evidence="1">Belongs to the short-chain dehydrogenases/reductases (SDR) family.</text>
</comment>
<evidence type="ECO:0000256" key="1">
    <source>
        <dbReference type="ARBA" id="ARBA00006484"/>
    </source>
</evidence>
<accession>A0AA37LED4</accession>
<name>A0AA37LED4_9PEZI</name>
<dbReference type="PANTHER" id="PTHR24320:SF272">
    <property type="entry name" value="NAD(P)-BINDING ROSSMANN-FOLD SUPERFAMILY PROTEIN"/>
    <property type="match status" value="1"/>
</dbReference>